<protein>
    <submittedName>
        <fullName evidence="1">PORTAL PROTEIN, 15 PROTEIN, HEAD PROTEIN, VIRAL INFECTION, TAILED.2A</fullName>
    </submittedName>
</protein>
<name>A0A8S5MZ77_9CAUD</name>
<proteinExistence type="predicted"/>
<organism evidence="1">
    <name type="scientific">Siphoviridae sp. ctM4P7</name>
    <dbReference type="NCBI Taxonomy" id="2826256"/>
    <lineage>
        <taxon>Viruses</taxon>
        <taxon>Duplodnaviria</taxon>
        <taxon>Heunggongvirae</taxon>
        <taxon>Uroviricota</taxon>
        <taxon>Caudoviricetes</taxon>
    </lineage>
</organism>
<dbReference type="EMBL" id="BK015015">
    <property type="protein sequence ID" value="DAD87179.1"/>
    <property type="molecule type" value="Genomic_DNA"/>
</dbReference>
<accession>A0A8S5MZ77</accession>
<dbReference type="Gene3D" id="1.10.246.150">
    <property type="match status" value="1"/>
</dbReference>
<dbReference type="InterPro" id="IPR053746">
    <property type="entry name" value="Viral_HT_Connector_Assembly"/>
</dbReference>
<sequence length="117" mass="13420">MTLEELQQLELPIKANSKTLLYINSALEWIEEHTTIEFDKDSIESVQALPASAKLFLVKCTEILSKNEDVTSESIAGMSKSYSGKSTETLMLNNAKQLLRKYLKPNVKYHPCKKRWR</sequence>
<reference evidence="1" key="1">
    <citation type="journal article" date="2021" name="Proc. Natl. Acad. Sci. U.S.A.">
        <title>A Catalog of Tens of Thousands of Viruses from Human Metagenomes Reveals Hidden Associations with Chronic Diseases.</title>
        <authorList>
            <person name="Tisza M.J."/>
            <person name="Buck C.B."/>
        </authorList>
    </citation>
    <scope>NUCLEOTIDE SEQUENCE</scope>
    <source>
        <strain evidence="1">CtM4P7</strain>
    </source>
</reference>
<evidence type="ECO:0000313" key="1">
    <source>
        <dbReference type="EMBL" id="DAD87179.1"/>
    </source>
</evidence>